<reference evidence="2 3" key="1">
    <citation type="submission" date="2019-12" db="EMBL/GenBank/DDBJ databases">
        <title>Chitinophaga sp. strain ysch24 (GDMCC 1.1355), whole genome shotgun sequence.</title>
        <authorList>
            <person name="Zhang X."/>
        </authorList>
    </citation>
    <scope>NUCLEOTIDE SEQUENCE [LARGE SCALE GENOMIC DNA]</scope>
    <source>
        <strain evidence="3">ysch24</strain>
    </source>
</reference>
<feature type="transmembrane region" description="Helical" evidence="1">
    <location>
        <begin position="97"/>
        <end position="114"/>
    </location>
</feature>
<feature type="transmembrane region" description="Helical" evidence="1">
    <location>
        <begin position="42"/>
        <end position="61"/>
    </location>
</feature>
<name>A0A7K1U8M4_9BACT</name>
<feature type="transmembrane region" description="Helical" evidence="1">
    <location>
        <begin position="162"/>
        <end position="181"/>
    </location>
</feature>
<keyword evidence="1" id="KW-0472">Membrane</keyword>
<keyword evidence="3" id="KW-1185">Reference proteome</keyword>
<feature type="transmembrane region" description="Helical" evidence="1">
    <location>
        <begin position="67"/>
        <end position="85"/>
    </location>
</feature>
<gene>
    <name evidence="2" type="ORF">GO493_20800</name>
</gene>
<proteinExistence type="predicted"/>
<dbReference type="AlphaFoldDB" id="A0A7K1U8M4"/>
<protein>
    <submittedName>
        <fullName evidence="2">Uncharacterized protein</fullName>
    </submittedName>
</protein>
<keyword evidence="1" id="KW-0812">Transmembrane</keyword>
<sequence length="221" mass="26001">MLGLHQISLYRLPIHVFIIILCLIIALLSKFQKNPPHYLNSFIIYIILTITIEMFAWWYSLHRKNNLIFYNFYTIPNITYLLYLVRSFLSNSKVIRMLDIFIIVYPGIALVNIIRTPHTFNTYAFLIGCTLVVIATICYFYERIKYPGPQSLLKDPTFWISTGLLFYYTCSLPLNGILNFISNMPFYVYTTIYFINVVINIILYLLFSISFLCNLISRKSS</sequence>
<evidence type="ECO:0000313" key="3">
    <source>
        <dbReference type="Proteomes" id="UP000461730"/>
    </source>
</evidence>
<keyword evidence="1" id="KW-1133">Transmembrane helix</keyword>
<feature type="transmembrane region" description="Helical" evidence="1">
    <location>
        <begin position="120"/>
        <end position="141"/>
    </location>
</feature>
<evidence type="ECO:0000256" key="1">
    <source>
        <dbReference type="SAM" id="Phobius"/>
    </source>
</evidence>
<dbReference type="Proteomes" id="UP000461730">
    <property type="component" value="Unassembled WGS sequence"/>
</dbReference>
<dbReference type="EMBL" id="WRXN01000010">
    <property type="protein sequence ID" value="MVT10723.1"/>
    <property type="molecule type" value="Genomic_DNA"/>
</dbReference>
<feature type="transmembrane region" description="Helical" evidence="1">
    <location>
        <begin position="193"/>
        <end position="216"/>
    </location>
</feature>
<accession>A0A7K1U8M4</accession>
<feature type="transmembrane region" description="Helical" evidence="1">
    <location>
        <begin position="12"/>
        <end position="30"/>
    </location>
</feature>
<evidence type="ECO:0000313" key="2">
    <source>
        <dbReference type="EMBL" id="MVT10723.1"/>
    </source>
</evidence>
<comment type="caution">
    <text evidence="2">The sequence shown here is derived from an EMBL/GenBank/DDBJ whole genome shotgun (WGS) entry which is preliminary data.</text>
</comment>
<organism evidence="2 3">
    <name type="scientific">Chitinophaga tropicalis</name>
    <dbReference type="NCBI Taxonomy" id="2683588"/>
    <lineage>
        <taxon>Bacteria</taxon>
        <taxon>Pseudomonadati</taxon>
        <taxon>Bacteroidota</taxon>
        <taxon>Chitinophagia</taxon>
        <taxon>Chitinophagales</taxon>
        <taxon>Chitinophagaceae</taxon>
        <taxon>Chitinophaga</taxon>
    </lineage>
</organism>